<sequence>MVHDLSDAQTQLEREDSYFQTVEELCDIARQVFARHDFAIVGVSKKADRSPVTIVDQQVEIALREHLARKHPGDSIRGEEFGVDDETKAGTRARWILDPLDGTRAYATGSPMWGTLIGVLWDGEPWLGAIDLPAMNRRMIAGQVRAYCSYAEMKTSGCTAVDEARLCTTMPDKFTEAQRTSYRKLADAVSVYRYSGDCANYAGLVAGHCDLVVESGLSPHDYLPMVPLIERAGGIITDWDGRPLSESSAGHVLAGATPQLHALAKQILLGNSSC</sequence>
<evidence type="ECO:0000313" key="7">
    <source>
        <dbReference type="Proteomes" id="UP001462961"/>
    </source>
</evidence>
<dbReference type="SUPFAM" id="SSF56655">
    <property type="entry name" value="Carbohydrate phosphatase"/>
    <property type="match status" value="1"/>
</dbReference>
<dbReference type="InterPro" id="IPR051090">
    <property type="entry name" value="Inositol_monoP_superfamily"/>
</dbReference>
<keyword evidence="4" id="KW-0378">Hydrolase</keyword>
<reference evidence="6 7" key="1">
    <citation type="submission" date="2024-01" db="EMBL/GenBank/DDBJ databases">
        <title>The diversity of rhizobia nodulating Mimosa spp. in eleven states of Brazil covering several biomes is determined by host plant, location, and edaphic factors.</title>
        <authorList>
            <person name="Rouws L."/>
            <person name="Barauna A."/>
            <person name="Beukes C."/>
            <person name="De Faria S.M."/>
            <person name="Gross E."/>
            <person name="Dos Reis Junior F.B."/>
            <person name="Simon M."/>
            <person name="Maluk M."/>
            <person name="Odee D.W."/>
            <person name="Kenicer G."/>
            <person name="Young J.P.W."/>
            <person name="Reis V.M."/>
            <person name="Zilli J."/>
            <person name="James E.K."/>
        </authorList>
    </citation>
    <scope>NUCLEOTIDE SEQUENCE [LARGE SCALE GENOMIC DNA]</scope>
    <source>
        <strain evidence="6 7">JHI1651</strain>
    </source>
</reference>
<dbReference type="Gene3D" id="3.40.190.80">
    <property type="match status" value="1"/>
</dbReference>
<comment type="cofactor">
    <cofactor evidence="1">
        <name>Mg(2+)</name>
        <dbReference type="ChEBI" id="CHEBI:18420"/>
    </cofactor>
</comment>
<dbReference type="PRINTS" id="PR00377">
    <property type="entry name" value="IMPHPHTASES"/>
</dbReference>
<comment type="caution">
    <text evidence="6">The sequence shown here is derived from an EMBL/GenBank/DDBJ whole genome shotgun (WGS) entry which is preliminary data.</text>
</comment>
<accession>A0ABV0E7M4</accession>
<dbReference type="InterPro" id="IPR020583">
    <property type="entry name" value="Inositol_monoP_metal-BS"/>
</dbReference>
<dbReference type="RefSeq" id="WP_012406714.1">
    <property type="nucleotide sequence ID" value="NZ_JAKUCO010000076.1"/>
</dbReference>
<dbReference type="PANTHER" id="PTHR43200">
    <property type="entry name" value="PHOSPHATASE"/>
    <property type="match status" value="1"/>
</dbReference>
<dbReference type="PANTHER" id="PTHR43200:SF6">
    <property type="entry name" value="3'(2'),5'-BISPHOSPHATE NUCLEOTIDASE"/>
    <property type="match status" value="1"/>
</dbReference>
<organism evidence="6 7">
    <name type="scientific">Paraburkholderia caribensis</name>
    <dbReference type="NCBI Taxonomy" id="75105"/>
    <lineage>
        <taxon>Bacteria</taxon>
        <taxon>Pseudomonadati</taxon>
        <taxon>Pseudomonadota</taxon>
        <taxon>Betaproteobacteria</taxon>
        <taxon>Burkholderiales</taxon>
        <taxon>Burkholderiaceae</taxon>
        <taxon>Paraburkholderia</taxon>
    </lineage>
</organism>
<evidence type="ECO:0000256" key="1">
    <source>
        <dbReference type="ARBA" id="ARBA00001946"/>
    </source>
</evidence>
<dbReference type="Pfam" id="PF00459">
    <property type="entry name" value="Inositol_P"/>
    <property type="match status" value="1"/>
</dbReference>
<keyword evidence="5" id="KW-0460">Magnesium</keyword>
<gene>
    <name evidence="6" type="ORF">VOI32_36695</name>
</gene>
<comment type="similarity">
    <text evidence="2">Belongs to the inositol monophosphatase superfamily.</text>
</comment>
<proteinExistence type="inferred from homology"/>
<dbReference type="EMBL" id="JAYLVJ010000077">
    <property type="protein sequence ID" value="MEO1759413.1"/>
    <property type="molecule type" value="Genomic_DNA"/>
</dbReference>
<evidence type="ECO:0000256" key="4">
    <source>
        <dbReference type="ARBA" id="ARBA00022801"/>
    </source>
</evidence>
<dbReference type="InterPro" id="IPR000760">
    <property type="entry name" value="Inositol_monophosphatase-like"/>
</dbReference>
<evidence type="ECO:0000313" key="6">
    <source>
        <dbReference type="EMBL" id="MEO1759413.1"/>
    </source>
</evidence>
<evidence type="ECO:0000256" key="2">
    <source>
        <dbReference type="ARBA" id="ARBA00009759"/>
    </source>
</evidence>
<evidence type="ECO:0000256" key="5">
    <source>
        <dbReference type="ARBA" id="ARBA00022842"/>
    </source>
</evidence>
<protein>
    <submittedName>
        <fullName evidence="6">Inositol monophosphatase family protein</fullName>
    </submittedName>
</protein>
<dbReference type="Gene3D" id="3.30.540.10">
    <property type="entry name" value="Fructose-1,6-Bisphosphatase, subunit A, domain 1"/>
    <property type="match status" value="1"/>
</dbReference>
<keyword evidence="7" id="KW-1185">Reference proteome</keyword>
<keyword evidence="3" id="KW-0479">Metal-binding</keyword>
<dbReference type="Proteomes" id="UP001462961">
    <property type="component" value="Unassembled WGS sequence"/>
</dbReference>
<dbReference type="PROSITE" id="PS00629">
    <property type="entry name" value="IMP_1"/>
    <property type="match status" value="1"/>
</dbReference>
<name>A0ABV0E7M4_9BURK</name>
<evidence type="ECO:0000256" key="3">
    <source>
        <dbReference type="ARBA" id="ARBA00022723"/>
    </source>
</evidence>